<feature type="domain" description="Nop" evidence="2">
    <location>
        <begin position="218"/>
        <end position="262"/>
    </location>
</feature>
<reference evidence="4" key="1">
    <citation type="journal article" date="2020" name="Genome Biol.">
        <title>Gamete binning: chromosome-level and haplotype-resolved genome assembly enabled by high-throughput single-cell sequencing of gamete genomes.</title>
        <authorList>
            <person name="Campoy J.A."/>
            <person name="Sun H."/>
            <person name="Goel M."/>
            <person name="Jiao W.-B."/>
            <person name="Folz-Donahue K."/>
            <person name="Wang N."/>
            <person name="Rubio M."/>
            <person name="Liu C."/>
            <person name="Kukat C."/>
            <person name="Ruiz D."/>
            <person name="Huettel B."/>
            <person name="Schneeberger K."/>
        </authorList>
    </citation>
    <scope>NUCLEOTIDE SEQUENCE [LARGE SCALE GENOMIC DNA]</scope>
    <source>
        <strain evidence="4">cv. Rojo Pasion</strain>
    </source>
</reference>
<evidence type="ECO:0000256" key="1">
    <source>
        <dbReference type="ARBA" id="ARBA00009211"/>
    </source>
</evidence>
<name>A0A6J5XEE7_PRUAR</name>
<comment type="similarity">
    <text evidence="1">Belongs to the NOP5/NOP56 family.</text>
</comment>
<protein>
    <recommendedName>
        <fullName evidence="2">Nop domain-containing protein</fullName>
    </recommendedName>
</protein>
<dbReference type="Gene3D" id="1.10.246.90">
    <property type="entry name" value="Nop domain"/>
    <property type="match status" value="1"/>
</dbReference>
<dbReference type="PANTHER" id="PTHR10894">
    <property type="entry name" value="NUCLEOLAR PROTEIN 5 NUCLEOLAR PROTEIN NOP5 NOP58"/>
    <property type="match status" value="1"/>
</dbReference>
<proteinExistence type="inferred from homology"/>
<dbReference type="AlphaFoldDB" id="A0A6J5XEE7"/>
<dbReference type="Proteomes" id="UP000507245">
    <property type="component" value="Unassembled WGS sequence"/>
</dbReference>
<evidence type="ECO:0000259" key="2">
    <source>
        <dbReference type="PROSITE" id="PS51358"/>
    </source>
</evidence>
<sequence>MTDELRNFLELNLPKVKEGKKPKFSLGVAEHKIGSHIFQVTKIPCQSNEFVHELLRGVQLHFDRTLDLDKARLGPGSSYSRGKFKFNPDQVDNTVIQVIILDNLEKVINSFSMRFREWYSWHFPELGKSVTDNYLYAKVAKSIEDKSRLSEDRLPDLTDIVGDEDKAKEIIEAAKASMGQDFSLADLDIVQQFAERLAGLSDYRKGICDFLVTKMNDIAPILASLIGVVVGARLISHAGSLTNLAKCPSSTLQIPGSDNSQL</sequence>
<dbReference type="PANTHER" id="PTHR10894:SF0">
    <property type="entry name" value="NUCLEOLAR PROTEIN 56"/>
    <property type="match status" value="1"/>
</dbReference>
<organism evidence="3 4">
    <name type="scientific">Prunus armeniaca</name>
    <name type="common">Apricot</name>
    <name type="synonym">Armeniaca vulgaris</name>
    <dbReference type="NCBI Taxonomy" id="36596"/>
    <lineage>
        <taxon>Eukaryota</taxon>
        <taxon>Viridiplantae</taxon>
        <taxon>Streptophyta</taxon>
        <taxon>Embryophyta</taxon>
        <taxon>Tracheophyta</taxon>
        <taxon>Spermatophyta</taxon>
        <taxon>Magnoliopsida</taxon>
        <taxon>eudicotyledons</taxon>
        <taxon>Gunneridae</taxon>
        <taxon>Pentapetalae</taxon>
        <taxon>rosids</taxon>
        <taxon>fabids</taxon>
        <taxon>Rosales</taxon>
        <taxon>Rosaceae</taxon>
        <taxon>Amygdaloideae</taxon>
        <taxon>Amygdaleae</taxon>
        <taxon>Prunus</taxon>
    </lineage>
</organism>
<dbReference type="GO" id="GO:0032040">
    <property type="term" value="C:small-subunit processome"/>
    <property type="evidence" value="ECO:0007669"/>
    <property type="project" value="InterPro"/>
</dbReference>
<dbReference type="OrthoDB" id="1689449at2759"/>
<evidence type="ECO:0000313" key="4">
    <source>
        <dbReference type="Proteomes" id="UP000507245"/>
    </source>
</evidence>
<dbReference type="InterPro" id="IPR012976">
    <property type="entry name" value="NOSIC"/>
</dbReference>
<gene>
    <name evidence="3" type="ORF">ORAREDHAP_LOCUS30608</name>
</gene>
<dbReference type="GO" id="GO:0030515">
    <property type="term" value="F:snoRNA binding"/>
    <property type="evidence" value="ECO:0007669"/>
    <property type="project" value="InterPro"/>
</dbReference>
<dbReference type="SMART" id="SM00931">
    <property type="entry name" value="NOSIC"/>
    <property type="match status" value="1"/>
</dbReference>
<dbReference type="InterPro" id="IPR002687">
    <property type="entry name" value="Nop_dom"/>
</dbReference>
<dbReference type="GO" id="GO:0031428">
    <property type="term" value="C:box C/D methylation guide snoRNP complex"/>
    <property type="evidence" value="ECO:0007669"/>
    <property type="project" value="InterPro"/>
</dbReference>
<keyword evidence="4" id="KW-1185">Reference proteome</keyword>
<dbReference type="Gene3D" id="1.10.287.4070">
    <property type="match status" value="1"/>
</dbReference>
<dbReference type="InterPro" id="IPR036070">
    <property type="entry name" value="Nop_dom_sf"/>
</dbReference>
<dbReference type="SUPFAM" id="SSF89124">
    <property type="entry name" value="Nop domain"/>
    <property type="match status" value="1"/>
</dbReference>
<dbReference type="EMBL" id="CAEKKB010000005">
    <property type="protein sequence ID" value="CAB4309444.1"/>
    <property type="molecule type" value="Genomic_DNA"/>
</dbReference>
<dbReference type="InterPro" id="IPR042239">
    <property type="entry name" value="Nop_C"/>
</dbReference>
<evidence type="ECO:0000313" key="3">
    <source>
        <dbReference type="EMBL" id="CAB4309444.1"/>
    </source>
</evidence>
<accession>A0A6J5XEE7</accession>
<dbReference type="Pfam" id="PF01798">
    <property type="entry name" value="Nop"/>
    <property type="match status" value="1"/>
</dbReference>
<dbReference type="PROSITE" id="PS51358">
    <property type="entry name" value="NOP"/>
    <property type="match status" value="1"/>
</dbReference>
<dbReference type="InterPro" id="IPR045056">
    <property type="entry name" value="Nop56/Nop58"/>
</dbReference>